<sequence>MAAAIGWAAQTDQGGRRTRVFSQGLEELSRQVQERRAADRHRCCVSMELLTHMNEVLACPAVPTFGTYLCFAARPRPVPPAASAPRSTALSLPLPLPLAHPTGQPPSPAPPKSVVSPSRLLSLSTKQVTPSGRSFQSLLLPDDTDFPFSASRSPSGPKQSDAVGPCSGILRKAHFPSDRRLVEPLV</sequence>
<evidence type="ECO:0000313" key="2">
    <source>
        <dbReference type="EMBL" id="TFB07039.1"/>
    </source>
</evidence>
<accession>A0ABY2HGC5</accession>
<feature type="compositionally biased region" description="Pro residues" evidence="1">
    <location>
        <begin position="94"/>
        <end position="111"/>
    </location>
</feature>
<evidence type="ECO:0000313" key="3">
    <source>
        <dbReference type="Proteomes" id="UP001642720"/>
    </source>
</evidence>
<dbReference type="GeneID" id="300572121"/>
<keyword evidence="3" id="KW-1185">Reference proteome</keyword>
<feature type="region of interest" description="Disordered" evidence="1">
    <location>
        <begin position="146"/>
        <end position="170"/>
    </location>
</feature>
<feature type="region of interest" description="Disordered" evidence="1">
    <location>
        <begin position="93"/>
        <end position="118"/>
    </location>
</feature>
<name>A0ABY2HGC5_9HYPO</name>
<dbReference type="Proteomes" id="UP001642720">
    <property type="component" value="Unassembled WGS sequence"/>
</dbReference>
<dbReference type="RefSeq" id="XP_073563240.1">
    <property type="nucleotide sequence ID" value="XM_073697671.1"/>
</dbReference>
<comment type="caution">
    <text evidence="2">The sequence shown here is derived from an EMBL/GenBank/DDBJ whole genome shotgun (WGS) entry which is preliminary data.</text>
</comment>
<evidence type="ECO:0000256" key="1">
    <source>
        <dbReference type="SAM" id="MobiDB-lite"/>
    </source>
</evidence>
<dbReference type="EMBL" id="PPTA01000001">
    <property type="protein sequence ID" value="TFB07039.1"/>
    <property type="molecule type" value="Genomic_DNA"/>
</dbReference>
<protein>
    <submittedName>
        <fullName evidence="2">Uncharacterized protein</fullName>
    </submittedName>
</protein>
<proteinExistence type="predicted"/>
<reference evidence="2 3" key="1">
    <citation type="submission" date="2018-01" db="EMBL/GenBank/DDBJ databases">
        <title>Genome characterization of the sugarcane-associated fungus Trichoderma ghanense CCMA-1212 and their application in lignocelulose bioconversion.</title>
        <authorList>
            <person name="Steindorff A.S."/>
            <person name="Mendes T.D."/>
            <person name="Vilela E.S.D."/>
            <person name="Rodrigues D.S."/>
            <person name="Formighieri E.F."/>
            <person name="Melo I.S."/>
            <person name="Favaro L.C.L."/>
        </authorList>
    </citation>
    <scope>NUCLEOTIDE SEQUENCE [LARGE SCALE GENOMIC DNA]</scope>
    <source>
        <strain evidence="2 3">CCMA-1212</strain>
    </source>
</reference>
<organism evidence="2 3">
    <name type="scientific">Trichoderma ghanense</name>
    <dbReference type="NCBI Taxonomy" id="65468"/>
    <lineage>
        <taxon>Eukaryota</taxon>
        <taxon>Fungi</taxon>
        <taxon>Dikarya</taxon>
        <taxon>Ascomycota</taxon>
        <taxon>Pezizomycotina</taxon>
        <taxon>Sordariomycetes</taxon>
        <taxon>Hypocreomycetidae</taxon>
        <taxon>Hypocreales</taxon>
        <taxon>Hypocreaceae</taxon>
        <taxon>Trichoderma</taxon>
    </lineage>
</organism>
<gene>
    <name evidence="2" type="ORF">CCMA1212_000190</name>
</gene>